<evidence type="ECO:0000259" key="2">
    <source>
        <dbReference type="Pfam" id="PF03732"/>
    </source>
</evidence>
<name>A0A5N5JYQ0_9ROSI</name>
<feature type="domain" description="Retrotransposon gag" evidence="2">
    <location>
        <begin position="194"/>
        <end position="288"/>
    </location>
</feature>
<keyword evidence="4" id="KW-1185">Reference proteome</keyword>
<evidence type="ECO:0000313" key="3">
    <source>
        <dbReference type="EMBL" id="KAB5519947.1"/>
    </source>
</evidence>
<dbReference type="InterPro" id="IPR001969">
    <property type="entry name" value="Aspartic_peptidase_AS"/>
</dbReference>
<feature type="compositionally biased region" description="Polar residues" evidence="1">
    <location>
        <begin position="379"/>
        <end position="388"/>
    </location>
</feature>
<dbReference type="InterPro" id="IPR021109">
    <property type="entry name" value="Peptidase_aspartic_dom_sf"/>
</dbReference>
<protein>
    <recommendedName>
        <fullName evidence="2">Retrotransposon gag domain-containing protein</fullName>
    </recommendedName>
</protein>
<organism evidence="3 4">
    <name type="scientific">Salix brachista</name>
    <dbReference type="NCBI Taxonomy" id="2182728"/>
    <lineage>
        <taxon>Eukaryota</taxon>
        <taxon>Viridiplantae</taxon>
        <taxon>Streptophyta</taxon>
        <taxon>Embryophyta</taxon>
        <taxon>Tracheophyta</taxon>
        <taxon>Spermatophyta</taxon>
        <taxon>Magnoliopsida</taxon>
        <taxon>eudicotyledons</taxon>
        <taxon>Gunneridae</taxon>
        <taxon>Pentapetalae</taxon>
        <taxon>rosids</taxon>
        <taxon>fabids</taxon>
        <taxon>Malpighiales</taxon>
        <taxon>Salicaceae</taxon>
        <taxon>Saliceae</taxon>
        <taxon>Salix</taxon>
    </lineage>
</organism>
<dbReference type="PROSITE" id="PS00141">
    <property type="entry name" value="ASP_PROTEASE"/>
    <property type="match status" value="1"/>
</dbReference>
<dbReference type="EMBL" id="VDCV01000016">
    <property type="protein sequence ID" value="KAB5519947.1"/>
    <property type="molecule type" value="Genomic_DNA"/>
</dbReference>
<dbReference type="InterPro" id="IPR005162">
    <property type="entry name" value="Retrotrans_gag_dom"/>
</dbReference>
<proteinExistence type="predicted"/>
<feature type="region of interest" description="Disordered" evidence="1">
    <location>
        <begin position="355"/>
        <end position="388"/>
    </location>
</feature>
<dbReference type="Pfam" id="PF03732">
    <property type="entry name" value="Retrotrans_gag"/>
    <property type="match status" value="1"/>
</dbReference>
<dbReference type="Gene3D" id="2.40.70.10">
    <property type="entry name" value="Acid Proteases"/>
    <property type="match status" value="1"/>
</dbReference>
<dbReference type="GO" id="GO:0006508">
    <property type="term" value="P:proteolysis"/>
    <property type="evidence" value="ECO:0007669"/>
    <property type="project" value="InterPro"/>
</dbReference>
<comment type="caution">
    <text evidence="3">The sequence shown here is derived from an EMBL/GenBank/DDBJ whole genome shotgun (WGS) entry which is preliminary data.</text>
</comment>
<reference evidence="4" key="1">
    <citation type="journal article" date="2019" name="Gigascience">
        <title>De novo genome assembly of the endangered Acer yangbiense, a plant species with extremely small populations endemic to Yunnan Province, China.</title>
        <authorList>
            <person name="Yang J."/>
            <person name="Wariss H.M."/>
            <person name="Tao L."/>
            <person name="Zhang R."/>
            <person name="Yun Q."/>
            <person name="Hollingsworth P."/>
            <person name="Dao Z."/>
            <person name="Luo G."/>
            <person name="Guo H."/>
            <person name="Ma Y."/>
            <person name="Sun W."/>
        </authorList>
    </citation>
    <scope>NUCLEOTIDE SEQUENCE [LARGE SCALE GENOMIC DNA]</scope>
    <source>
        <strain evidence="4">cv. br00</strain>
    </source>
</reference>
<gene>
    <name evidence="3" type="ORF">DKX38_024266</name>
</gene>
<dbReference type="Proteomes" id="UP000326939">
    <property type="component" value="Chromosome 16"/>
</dbReference>
<evidence type="ECO:0000256" key="1">
    <source>
        <dbReference type="SAM" id="MobiDB-lite"/>
    </source>
</evidence>
<dbReference type="GO" id="GO:0004190">
    <property type="term" value="F:aspartic-type endopeptidase activity"/>
    <property type="evidence" value="ECO:0007669"/>
    <property type="project" value="InterPro"/>
</dbReference>
<accession>A0A5N5JYQ0</accession>
<dbReference type="Pfam" id="PF08284">
    <property type="entry name" value="RVP_2"/>
    <property type="match status" value="1"/>
</dbReference>
<evidence type="ECO:0000313" key="4">
    <source>
        <dbReference type="Proteomes" id="UP000326939"/>
    </source>
</evidence>
<dbReference type="AlphaFoldDB" id="A0A5N5JYQ0"/>
<sequence length="388" mass="45082">MPYIRSVPQVARTRRQRVTLAAYWVELNNLAMTPDQDIVTHVIRVHDLIQQIVLADASFTQYRNHDYIWMTLRRTLLPRDQQLLDEVWEGQINQNCYRNIIRAFLPIQIRRTLNRMMYNWGLPVEIAREIGRIASVDAIDWWRHRNDAVERFRKMNPQEFSGGDNPMKAEEWIKSLEAIFEYLHFDDNERVSCAIFMLTTDARTWWESARVTVDVSTLTWVKLKEMFYNKYFTVDVKARKIQDFLELKQNGMSVGEYVRRFEQGCRFVPFIAEDENLKKNRFLTGLNPRVQSTDKRGPGRVPARVYTMTQEEVDRKDSTMIYGNVSLLGLVTYVLIDSGATHSFISKTLVESLADSKGPSKAGTGSDSCGPQEYYISFDSPSDSAGEN</sequence>